<gene>
    <name evidence="2" type="ORF">LPLAT_LOCUS9504</name>
</gene>
<comment type="caution">
    <text evidence="2">The sequence shown here is derived from an EMBL/GenBank/DDBJ whole genome shotgun (WGS) entry which is preliminary data.</text>
</comment>
<evidence type="ECO:0000256" key="1">
    <source>
        <dbReference type="SAM" id="MobiDB-lite"/>
    </source>
</evidence>
<feature type="compositionally biased region" description="Gly residues" evidence="1">
    <location>
        <begin position="27"/>
        <end position="37"/>
    </location>
</feature>
<keyword evidence="3" id="KW-1185">Reference proteome</keyword>
<organism evidence="2 3">
    <name type="scientific">Lasius platythorax</name>
    <dbReference type="NCBI Taxonomy" id="488582"/>
    <lineage>
        <taxon>Eukaryota</taxon>
        <taxon>Metazoa</taxon>
        <taxon>Ecdysozoa</taxon>
        <taxon>Arthropoda</taxon>
        <taxon>Hexapoda</taxon>
        <taxon>Insecta</taxon>
        <taxon>Pterygota</taxon>
        <taxon>Neoptera</taxon>
        <taxon>Endopterygota</taxon>
        <taxon>Hymenoptera</taxon>
        <taxon>Apocrita</taxon>
        <taxon>Aculeata</taxon>
        <taxon>Formicoidea</taxon>
        <taxon>Formicidae</taxon>
        <taxon>Formicinae</taxon>
        <taxon>Lasius</taxon>
        <taxon>Lasius</taxon>
    </lineage>
</organism>
<dbReference type="Proteomes" id="UP001497644">
    <property type="component" value="Unassembled WGS sequence"/>
</dbReference>
<proteinExistence type="predicted"/>
<feature type="compositionally biased region" description="Basic and acidic residues" evidence="1">
    <location>
        <begin position="46"/>
        <end position="65"/>
    </location>
</feature>
<evidence type="ECO:0000313" key="2">
    <source>
        <dbReference type="EMBL" id="CAL1672598.1"/>
    </source>
</evidence>
<reference evidence="2" key="1">
    <citation type="submission" date="2024-04" db="EMBL/GenBank/DDBJ databases">
        <authorList>
            <consortium name="Molecular Ecology Group"/>
        </authorList>
    </citation>
    <scope>NUCLEOTIDE SEQUENCE</scope>
</reference>
<evidence type="ECO:0000313" key="3">
    <source>
        <dbReference type="Proteomes" id="UP001497644"/>
    </source>
</evidence>
<dbReference type="EMBL" id="CAXIPU020000721">
    <property type="protein sequence ID" value="CAL1672598.1"/>
    <property type="molecule type" value="Genomic_DNA"/>
</dbReference>
<dbReference type="AlphaFoldDB" id="A0AAV2MZ18"/>
<name>A0AAV2MZ18_9HYME</name>
<protein>
    <submittedName>
        <fullName evidence="2">Uncharacterized protein</fullName>
    </submittedName>
</protein>
<sequence>MKEGTLVEEELNEKLGLIFKVSDDDGSGGSINGGTDSGSGSSADNGRTRDVGSGSDCRKSSEGIKSESVNTAGFNGHSPVHRKADCAVHSANGTVRSID</sequence>
<feature type="region of interest" description="Disordered" evidence="1">
    <location>
        <begin position="21"/>
        <end position="99"/>
    </location>
</feature>
<accession>A0AAV2MZ18</accession>